<dbReference type="AlphaFoldDB" id="A0AAU7JV43"/>
<proteinExistence type="predicted"/>
<evidence type="ECO:0000256" key="1">
    <source>
        <dbReference type="SAM" id="MobiDB-lite"/>
    </source>
</evidence>
<dbReference type="EMBL" id="CP157483">
    <property type="protein sequence ID" value="XBO43934.1"/>
    <property type="molecule type" value="Genomic_DNA"/>
</dbReference>
<protein>
    <submittedName>
        <fullName evidence="3">Uncharacterized protein</fullName>
    </submittedName>
</protein>
<reference evidence="3" key="1">
    <citation type="submission" date="2024-05" db="EMBL/GenBank/DDBJ databases">
        <authorList>
            <person name="Kim S."/>
            <person name="Heo J."/>
            <person name="Choi H."/>
            <person name="Choi Y."/>
            <person name="Kwon S.-W."/>
            <person name="Kim Y."/>
        </authorList>
    </citation>
    <scope>NUCLEOTIDE SEQUENCE</scope>
    <source>
        <strain evidence="3">KACC 23699</strain>
    </source>
</reference>
<gene>
    <name evidence="3" type="ORF">ABEG17_00975</name>
</gene>
<feature type="region of interest" description="Disordered" evidence="1">
    <location>
        <begin position="1"/>
        <end position="25"/>
    </location>
</feature>
<keyword evidence="2" id="KW-0812">Transmembrane</keyword>
<keyword evidence="2" id="KW-1133">Transmembrane helix</keyword>
<dbReference type="RefSeq" id="WP_406831384.1">
    <property type="nucleotide sequence ID" value="NZ_CP157483.1"/>
</dbReference>
<keyword evidence="2" id="KW-0472">Membrane</keyword>
<sequence length="133" mass="13781">MTANQPGNATVAEDPSPYGPPSPLEGLARTLSRSLTRGFALGLATLLLVVFLWVEHRQSARLDQLALDVSSVSSSVGFGQVDGSDPETCWLLGVAAGSRATPVIAKMDASSGVMSDCQTYATRGSLGQDLDGN</sequence>
<feature type="transmembrane region" description="Helical" evidence="2">
    <location>
        <begin position="35"/>
        <end position="54"/>
    </location>
</feature>
<evidence type="ECO:0000313" key="3">
    <source>
        <dbReference type="EMBL" id="XBO43934.1"/>
    </source>
</evidence>
<organism evidence="3">
    <name type="scientific">Pedococcus sp. KACC 23699</name>
    <dbReference type="NCBI Taxonomy" id="3149228"/>
    <lineage>
        <taxon>Bacteria</taxon>
        <taxon>Bacillati</taxon>
        <taxon>Actinomycetota</taxon>
        <taxon>Actinomycetes</taxon>
        <taxon>Micrococcales</taxon>
        <taxon>Intrasporangiaceae</taxon>
        <taxon>Pedococcus</taxon>
    </lineage>
</organism>
<accession>A0AAU7JV43</accession>
<name>A0AAU7JV43_9MICO</name>
<evidence type="ECO:0000256" key="2">
    <source>
        <dbReference type="SAM" id="Phobius"/>
    </source>
</evidence>